<dbReference type="EMBL" id="WUMU01000013">
    <property type="protein sequence ID" value="MXN18508.1"/>
    <property type="molecule type" value="Genomic_DNA"/>
</dbReference>
<protein>
    <submittedName>
        <fullName evidence="2">Tagatose-6-phosphate kinase</fullName>
    </submittedName>
</protein>
<dbReference type="GO" id="GO:0016301">
    <property type="term" value="F:kinase activity"/>
    <property type="evidence" value="ECO:0007669"/>
    <property type="project" value="UniProtKB-KW"/>
</dbReference>
<dbReference type="InterPro" id="IPR012062">
    <property type="entry name" value="GatZ/KbaZ-like"/>
</dbReference>
<dbReference type="PANTHER" id="PTHR32502:SF2">
    <property type="entry name" value="D-TAGATOSE-1,6-BISPHOSPHATE ALDOLASE SUBUNIT KBAZ"/>
    <property type="match status" value="1"/>
</dbReference>
<evidence type="ECO:0000313" key="2">
    <source>
        <dbReference type="EMBL" id="MXN18508.1"/>
    </source>
</evidence>
<reference evidence="2 3" key="1">
    <citation type="submission" date="2019-12" db="EMBL/GenBank/DDBJ databases">
        <authorList>
            <person name="Li M."/>
        </authorList>
    </citation>
    <scope>NUCLEOTIDE SEQUENCE [LARGE SCALE GENOMIC DNA]</scope>
    <source>
        <strain evidence="2 3">GBMRC 2024</strain>
    </source>
</reference>
<dbReference type="PIRSF" id="PIRSF009264">
    <property type="entry name" value="TagBP_ald_AgaZ"/>
    <property type="match status" value="1"/>
</dbReference>
<dbReference type="GO" id="GO:0009401">
    <property type="term" value="P:phosphoenolpyruvate-dependent sugar phosphotransferase system"/>
    <property type="evidence" value="ECO:0007669"/>
    <property type="project" value="TreeGrafter"/>
</dbReference>
<dbReference type="SUPFAM" id="SSF51569">
    <property type="entry name" value="Aldolase"/>
    <property type="match status" value="1"/>
</dbReference>
<dbReference type="GO" id="GO:0005975">
    <property type="term" value="P:carbohydrate metabolic process"/>
    <property type="evidence" value="ECO:0007669"/>
    <property type="project" value="InterPro"/>
</dbReference>
<accession>A0A6L7G4R4</accession>
<dbReference type="Pfam" id="PF08013">
    <property type="entry name" value="GatZ_KbaZ-like"/>
    <property type="match status" value="1"/>
</dbReference>
<evidence type="ECO:0000313" key="3">
    <source>
        <dbReference type="Proteomes" id="UP000477911"/>
    </source>
</evidence>
<dbReference type="Proteomes" id="UP000477911">
    <property type="component" value="Unassembled WGS sequence"/>
</dbReference>
<sequence>MFDFNEGVARTRAGTGTAWVSVCSAHPDVLRASLRLARDSGAQIIVEATSNQVNQFGGYTGLTPAQFIAEVQALADRLDCPRGLLAFGGDHLGPQAWKSEPPEAAMEKAEGMIRAFVQAGFSKVHLDCSEGCAGEPAQVGDALAAERAARLAAVAEAASPGTVSYVVGTEVPPPGGARNDAEEVTPTDPQAARRTLTITQAAFEALGLQDAWSRVHWLVVQPGLEFAPAHVHPFDRAQPDALSAALADRPGIAFEAHSTDYQAAPVFADLARRNFAVLKVGPALSFALREALYALSHVDGWLSGAPHLGLLMEELMLENPGVWQGHYHGTPEAQRLLRHFGYADRIRYLWAQPRAQQAVSAMNARLDAATPPLPLLAQYLTPAALTRARALQGTGLPLSQAVIDAYVEAALRPYIELKS</sequence>
<evidence type="ECO:0000256" key="1">
    <source>
        <dbReference type="ARBA" id="ARBA00005007"/>
    </source>
</evidence>
<dbReference type="InterPro" id="IPR013785">
    <property type="entry name" value="Aldolase_TIM"/>
</dbReference>
<keyword evidence="2" id="KW-0418">Kinase</keyword>
<dbReference type="Gene3D" id="3.20.20.70">
    <property type="entry name" value="Aldolase class I"/>
    <property type="match status" value="1"/>
</dbReference>
<keyword evidence="2" id="KW-0808">Transferase</keyword>
<proteinExistence type="predicted"/>
<comment type="pathway">
    <text evidence="1">Carbohydrate metabolism.</text>
</comment>
<dbReference type="GO" id="GO:0005886">
    <property type="term" value="C:plasma membrane"/>
    <property type="evidence" value="ECO:0007669"/>
    <property type="project" value="TreeGrafter"/>
</dbReference>
<comment type="caution">
    <text evidence="2">The sequence shown here is derived from an EMBL/GenBank/DDBJ whole genome shotgun (WGS) entry which is preliminary data.</text>
</comment>
<keyword evidence="3" id="KW-1185">Reference proteome</keyword>
<dbReference type="InterPro" id="IPR050303">
    <property type="entry name" value="GatZ_KbaZ_carbometab"/>
</dbReference>
<dbReference type="AlphaFoldDB" id="A0A6L7G4R4"/>
<gene>
    <name evidence="2" type="ORF">GR170_11730</name>
</gene>
<organism evidence="2 3">
    <name type="scientific">Pseudooceanicola albus</name>
    <dbReference type="NCBI Taxonomy" id="2692189"/>
    <lineage>
        <taxon>Bacteria</taxon>
        <taxon>Pseudomonadati</taxon>
        <taxon>Pseudomonadota</taxon>
        <taxon>Alphaproteobacteria</taxon>
        <taxon>Rhodobacterales</taxon>
        <taxon>Paracoccaceae</taxon>
        <taxon>Pseudooceanicola</taxon>
    </lineage>
</organism>
<dbReference type="Gene3D" id="1.10.400.20">
    <property type="entry name" value="putative tagatose 6-phosphate kinase domain like"/>
    <property type="match status" value="1"/>
</dbReference>
<name>A0A6L7G4R4_9RHOB</name>
<dbReference type="RefSeq" id="WP_160894640.1">
    <property type="nucleotide sequence ID" value="NZ_WUMU01000013.1"/>
</dbReference>
<dbReference type="PANTHER" id="PTHR32502">
    <property type="entry name" value="N-ACETYLGALACTOSAMINE PERMEASE II COMPONENT-RELATED"/>
    <property type="match status" value="1"/>
</dbReference>